<keyword evidence="3" id="KW-1185">Reference proteome</keyword>
<reference evidence="2 3" key="1">
    <citation type="submission" date="2022-05" db="EMBL/GenBank/DDBJ databases">
        <authorList>
            <consortium name="Genoscope - CEA"/>
            <person name="William W."/>
        </authorList>
    </citation>
    <scope>NUCLEOTIDE SEQUENCE [LARGE SCALE GENOMIC DNA]</scope>
</reference>
<comment type="caution">
    <text evidence="2">The sequence shown here is derived from an EMBL/GenBank/DDBJ whole genome shotgun (WGS) entry which is preliminary data.</text>
</comment>
<organism evidence="2 3">
    <name type="scientific">Porites evermanni</name>
    <dbReference type="NCBI Taxonomy" id="104178"/>
    <lineage>
        <taxon>Eukaryota</taxon>
        <taxon>Metazoa</taxon>
        <taxon>Cnidaria</taxon>
        <taxon>Anthozoa</taxon>
        <taxon>Hexacorallia</taxon>
        <taxon>Scleractinia</taxon>
        <taxon>Fungiina</taxon>
        <taxon>Poritidae</taxon>
        <taxon>Porites</taxon>
    </lineage>
</organism>
<evidence type="ECO:0000313" key="2">
    <source>
        <dbReference type="EMBL" id="CAH3026309.1"/>
    </source>
</evidence>
<name>A0ABN8M9Y5_9CNID</name>
<evidence type="ECO:0000313" key="3">
    <source>
        <dbReference type="Proteomes" id="UP001159427"/>
    </source>
</evidence>
<evidence type="ECO:0000256" key="1">
    <source>
        <dbReference type="SAM" id="MobiDB-lite"/>
    </source>
</evidence>
<gene>
    <name evidence="2" type="ORF">PEVE_00028647</name>
</gene>
<protein>
    <submittedName>
        <fullName evidence="2">Uncharacterized protein</fullName>
    </submittedName>
</protein>
<sequence>MVTVRSPRVKELKQLRGVHAPTSSAEFRVITLKDPVFDPEWMFHHPRFQRETKKSEKLPQIESGLLKYTKKIFSRVPSSRGYSRNRIQCERRDHDGSPNSTCRHFCELLGPNLCKDCWKLSQRSEAVREHRDSQMSYLERDKDSFSQIIASRLRKAEYSESEDELFHESEDEEFIFKKPASYSRKQSLISSPPHDSGYSSRMSYIRSLSRTPSSDFCPRVRSSKPSTRGGGVVSDEHTKDISITNSKLPRDEASTPIWKNAYLARLRERKPYKDVWESLYYPRKLRHAWRELPVEPVVMDLKLINFTIYDSSPLNERVVTNTA</sequence>
<accession>A0ABN8M9Y5</accession>
<proteinExistence type="predicted"/>
<feature type="region of interest" description="Disordered" evidence="1">
    <location>
        <begin position="215"/>
        <end position="246"/>
    </location>
</feature>
<dbReference type="Proteomes" id="UP001159427">
    <property type="component" value="Unassembled WGS sequence"/>
</dbReference>
<dbReference type="EMBL" id="CALNXI010000399">
    <property type="protein sequence ID" value="CAH3026309.1"/>
    <property type="molecule type" value="Genomic_DNA"/>
</dbReference>